<name>A0ABZ3H5A5_GEOAI</name>
<dbReference type="EMBL" id="CP087714">
    <property type="protein sequence ID" value="XAT64293.1"/>
    <property type="molecule type" value="Genomic_DNA"/>
</dbReference>
<gene>
    <name evidence="3" type="primary">cas7i</name>
    <name evidence="3" type="ORF">LPQ35_02705</name>
</gene>
<dbReference type="RefSeq" id="WP_193806130.1">
    <property type="nucleotide sequence ID" value="NZ_CP087714.1"/>
</dbReference>
<accession>A0ABZ3H5A5</accession>
<evidence type="ECO:0000256" key="1">
    <source>
        <dbReference type="ARBA" id="ARBA00023118"/>
    </source>
</evidence>
<evidence type="ECO:0000256" key="2">
    <source>
        <dbReference type="ARBA" id="ARBA00025626"/>
    </source>
</evidence>
<sequence>MSKFLVLDVVFYGGSLNYDQGSGNYQELKKVTKWDGKQYTLVSRYALRYSILETAKRMGLWKTADADNLQKAGDGNKTVIQPSTELLLTGKILNYPEFDLFGYLITSTSPQNFREAPVKISHAISMTPFAYDVLFNANIGLANRMREKYGEMTPNPFTSEEHQTFYQYSIVIDVDRIGEIEVYLQKRGEIGLTDEKEKWKVDTVQKSENGIEIKLRTKKGEKVLSQVKECSSDIVELEKVYLLRYRLNDGKVVKDRIIQLIKTILNLKRSIKGREEDLTPKLLIVGIYNKHPYKTFRDKILLKDEYTEESYDEIIEEEQDGKKIVKVKHVISKSKKPVFEIAGLGNAECKELQENDVLDFVEKLFNGDEELSEVKVFYDSGIQVKKA</sequence>
<dbReference type="GeneID" id="90448560"/>
<organism evidence="3 4">
    <name type="scientific">Geoglobus acetivorans</name>
    <dbReference type="NCBI Taxonomy" id="565033"/>
    <lineage>
        <taxon>Archaea</taxon>
        <taxon>Methanobacteriati</taxon>
        <taxon>Methanobacteriota</taxon>
        <taxon>Archaeoglobi</taxon>
        <taxon>Archaeoglobales</taxon>
        <taxon>Archaeoglobaceae</taxon>
        <taxon>Geoglobus</taxon>
    </lineage>
</organism>
<dbReference type="Pfam" id="PF01905">
    <property type="entry name" value="DevR"/>
    <property type="match status" value="1"/>
</dbReference>
<dbReference type="InterPro" id="IPR010154">
    <property type="entry name" value="CRISPR-assoc_Cas7/Cst2/DevR"/>
</dbReference>
<evidence type="ECO:0000313" key="3">
    <source>
        <dbReference type="EMBL" id="XAT64293.1"/>
    </source>
</evidence>
<keyword evidence="4" id="KW-1185">Reference proteome</keyword>
<protein>
    <submittedName>
        <fullName evidence="3">Type I-B CRISPR-associated protein Cas7/Cst2/DevR</fullName>
    </submittedName>
</protein>
<dbReference type="NCBIfam" id="TIGR02585">
    <property type="entry name" value="cas_Cst2_DevR"/>
    <property type="match status" value="1"/>
</dbReference>
<reference evidence="3 4" key="1">
    <citation type="submission" date="2021-11" db="EMBL/GenBank/DDBJ databases">
        <title>Whole genome of Geoglobus acetivorans.</title>
        <authorList>
            <person name="Liu D."/>
        </authorList>
    </citation>
    <scope>NUCLEOTIDE SEQUENCE [LARGE SCALE GENOMIC DNA]</scope>
    <source>
        <strain evidence="3 4">SBH6</strain>
    </source>
</reference>
<keyword evidence="1" id="KW-0051">Antiviral defense</keyword>
<dbReference type="InterPro" id="IPR013414">
    <property type="entry name" value="Cas7/Cst2/DevR_sub_I-B/Tneap"/>
</dbReference>
<dbReference type="Proteomes" id="UP001492541">
    <property type="component" value="Chromosome"/>
</dbReference>
<evidence type="ECO:0000313" key="4">
    <source>
        <dbReference type="Proteomes" id="UP001492541"/>
    </source>
</evidence>
<comment type="function">
    <text evidence="2">CRISPR (clustered regularly interspaced short palindromic repeat) is an adaptive immune system that provides protection against mobile genetic elements (viruses, transposable elements and conjugative plasmids). CRISPR clusters contain spacers, sequences complementary to antecedent mobile elements, and target invading nucleic acids. CRISPR clusters are transcribed and processed into CRISPR RNA (crRNA).</text>
</comment>
<proteinExistence type="predicted"/>
<dbReference type="NCBIfam" id="TIGR01875">
    <property type="entry name" value="cas_MJ0381"/>
    <property type="match status" value="1"/>
</dbReference>